<evidence type="ECO:0000313" key="2">
    <source>
        <dbReference type="Proteomes" id="UP000095329"/>
    </source>
</evidence>
<comment type="caution">
    <text evidence="1">The sequence shown here is derived from an EMBL/GenBank/DDBJ whole genome shotgun (WGS) entry which is preliminary data.</text>
</comment>
<proteinExistence type="predicted"/>
<gene>
    <name evidence="1" type="ORF">J116_001345</name>
</gene>
<dbReference type="Proteomes" id="UP000095329">
    <property type="component" value="Unassembled WGS sequence"/>
</dbReference>
<dbReference type="EMBL" id="ASHX02000001">
    <property type="protein sequence ID" value="OEJ93315.1"/>
    <property type="molecule type" value="Genomic_DNA"/>
</dbReference>
<dbReference type="RefSeq" id="WP_023591164.1">
    <property type="nucleotide sequence ID" value="NZ_ASHX02000001.1"/>
</dbReference>
<reference evidence="1 2" key="1">
    <citation type="journal article" date="2013" name="Genome Announc.">
        <title>Genome Sequence of Streptomyces violaceusniger Strain SPC6, a Halotolerant Streptomycete That Exhibits Rapid Growth and Development.</title>
        <authorList>
            <person name="Chen X."/>
            <person name="Zhang B."/>
            <person name="Zhang W."/>
            <person name="Wu X."/>
            <person name="Zhang M."/>
            <person name="Chen T."/>
            <person name="Liu G."/>
            <person name="Dyson P."/>
        </authorList>
    </citation>
    <scope>NUCLEOTIDE SEQUENCE [LARGE SCALE GENOMIC DNA]</scope>
    <source>
        <strain evidence="1 2">SPC6</strain>
    </source>
</reference>
<name>A0A1D3DLW8_9ACTN</name>
<keyword evidence="2" id="KW-1185">Reference proteome</keyword>
<accession>A0A1D3DLW8</accession>
<dbReference type="AlphaFoldDB" id="A0A1D3DLW8"/>
<organism evidence="1 2">
    <name type="scientific">Streptomyces thermolilacinus SPC6</name>
    <dbReference type="NCBI Taxonomy" id="1306406"/>
    <lineage>
        <taxon>Bacteria</taxon>
        <taxon>Bacillati</taxon>
        <taxon>Actinomycetota</taxon>
        <taxon>Actinomycetes</taxon>
        <taxon>Kitasatosporales</taxon>
        <taxon>Streptomycetaceae</taxon>
        <taxon>Streptomyces</taxon>
    </lineage>
</organism>
<dbReference type="eggNOG" id="ENOG50344RN">
    <property type="taxonomic scope" value="Bacteria"/>
</dbReference>
<evidence type="ECO:0000313" key="1">
    <source>
        <dbReference type="EMBL" id="OEJ93315.1"/>
    </source>
</evidence>
<protein>
    <submittedName>
        <fullName evidence="1">Uncharacterized protein</fullName>
    </submittedName>
</protein>
<sequence length="147" mass="15800">MPRWADAYGPLDRLSPATCAAVRVLELAGGPDPHIAPGRTALLLAAYRDFTRRPGGVLLVVPSAMPSCPGCAYDDVTVVRDGLQAVYLALPGRPRAEFGRLLAGLDAVFRRRTLPEPAVGLTVGAWTDPDGTPAPWWRRRRYADAPA</sequence>
<dbReference type="OrthoDB" id="3540409at2"/>